<keyword evidence="3" id="KW-1185">Reference proteome</keyword>
<gene>
    <name evidence="2" type="ORF">COCVIDRAFT_75283</name>
</gene>
<feature type="non-terminal residue" evidence="2">
    <location>
        <position position="1"/>
    </location>
</feature>
<dbReference type="HOGENOM" id="CLU_162857_0_2_1"/>
<feature type="compositionally biased region" description="Polar residues" evidence="1">
    <location>
        <begin position="1"/>
        <end position="34"/>
    </location>
</feature>
<protein>
    <submittedName>
        <fullName evidence="2">Uncharacterized protein</fullName>
    </submittedName>
</protein>
<reference evidence="2 3" key="1">
    <citation type="journal article" date="2013" name="PLoS Genet.">
        <title>Comparative genome structure, secondary metabolite, and effector coding capacity across Cochliobolus pathogens.</title>
        <authorList>
            <person name="Condon B.J."/>
            <person name="Leng Y."/>
            <person name="Wu D."/>
            <person name="Bushley K.E."/>
            <person name="Ohm R.A."/>
            <person name="Otillar R."/>
            <person name="Martin J."/>
            <person name="Schackwitz W."/>
            <person name="Grimwood J."/>
            <person name="MohdZainudin N."/>
            <person name="Xue C."/>
            <person name="Wang R."/>
            <person name="Manning V.A."/>
            <person name="Dhillon B."/>
            <person name="Tu Z.J."/>
            <person name="Steffenson B.J."/>
            <person name="Salamov A."/>
            <person name="Sun H."/>
            <person name="Lowry S."/>
            <person name="LaButti K."/>
            <person name="Han J."/>
            <person name="Copeland A."/>
            <person name="Lindquist E."/>
            <person name="Barry K."/>
            <person name="Schmutz J."/>
            <person name="Baker S.E."/>
            <person name="Ciuffetti L.M."/>
            <person name="Grigoriev I.V."/>
            <person name="Zhong S."/>
            <person name="Turgeon B.G."/>
        </authorList>
    </citation>
    <scope>NUCLEOTIDE SEQUENCE [LARGE SCALE GENOMIC DNA]</scope>
    <source>
        <strain evidence="2 3">FI3</strain>
    </source>
</reference>
<evidence type="ECO:0000313" key="2">
    <source>
        <dbReference type="EMBL" id="EUN20747.1"/>
    </source>
</evidence>
<sequence>TMTKGSSATSGSQPNSNGGAYTTPSSGTNSQGNHYCSRDYGASAPNQNSYHY</sequence>
<organism evidence="2 3">
    <name type="scientific">Bipolaris victoriae (strain FI3)</name>
    <name type="common">Victoria blight of oats agent</name>
    <name type="synonym">Cochliobolus victoriae</name>
    <dbReference type="NCBI Taxonomy" id="930091"/>
    <lineage>
        <taxon>Eukaryota</taxon>
        <taxon>Fungi</taxon>
        <taxon>Dikarya</taxon>
        <taxon>Ascomycota</taxon>
        <taxon>Pezizomycotina</taxon>
        <taxon>Dothideomycetes</taxon>
        <taxon>Pleosporomycetidae</taxon>
        <taxon>Pleosporales</taxon>
        <taxon>Pleosporineae</taxon>
        <taxon>Pleosporaceae</taxon>
        <taxon>Bipolaris</taxon>
    </lineage>
</organism>
<dbReference type="EMBL" id="KI968895">
    <property type="protein sequence ID" value="EUN20747.1"/>
    <property type="molecule type" value="Genomic_DNA"/>
</dbReference>
<evidence type="ECO:0000256" key="1">
    <source>
        <dbReference type="SAM" id="MobiDB-lite"/>
    </source>
</evidence>
<dbReference type="Proteomes" id="UP000054337">
    <property type="component" value="Unassembled WGS sequence"/>
</dbReference>
<accession>W7E9J1</accession>
<feature type="non-terminal residue" evidence="2">
    <location>
        <position position="52"/>
    </location>
</feature>
<dbReference type="AlphaFoldDB" id="W7E9J1"/>
<dbReference type="RefSeq" id="XP_014550321.1">
    <property type="nucleotide sequence ID" value="XM_014694835.1"/>
</dbReference>
<name>W7E9J1_BIPV3</name>
<proteinExistence type="predicted"/>
<feature type="region of interest" description="Disordered" evidence="1">
    <location>
        <begin position="1"/>
        <end position="52"/>
    </location>
</feature>
<evidence type="ECO:0000313" key="3">
    <source>
        <dbReference type="Proteomes" id="UP000054337"/>
    </source>
</evidence>
<dbReference type="GeneID" id="26257829"/>